<sequence length="361" mass="41103">MLVAGNVSIYQNKKYGALLRIQYIAEFEHFNMTGATTVLKPFPQESIKLDQFRTDVIEGLTAKRKKLLSKYFYDHRGDQLFQQIMAMPEYYLTKCELDIFQNRTADLASAICFRESPFDLIELGAGDAVKSSFLLKFLLDQEADFTYRPIDISGNILSELGERLAMQLPALKIDSLQGEYFEMLRQATGSNNRRKVVLFLGGNIGNMEIGEAGLFCRELRSHLNAGDMALIGFDLKKNPQQILDAYNDRAGITAAFNLNLLSRINRELGANMDTDNFSHYQNYDPETGACRSYLVSLVRQQVDIAGNRIVFEENELIDMEVSQKFSRQQIGELAIRSGFMQLREISDSKNWFIDALWMAGH</sequence>
<dbReference type="AlphaFoldDB" id="A0A285ZS24"/>
<dbReference type="EMBL" id="OCMT01000001">
    <property type="protein sequence ID" value="SOD12417.1"/>
    <property type="molecule type" value="Genomic_DNA"/>
</dbReference>
<dbReference type="InterPro" id="IPR019257">
    <property type="entry name" value="MeTrfase_dom"/>
</dbReference>
<evidence type="ECO:0000256" key="2">
    <source>
        <dbReference type="ARBA" id="ARBA00022679"/>
    </source>
</evidence>
<evidence type="ECO:0000256" key="1">
    <source>
        <dbReference type="ARBA" id="ARBA00022603"/>
    </source>
</evidence>
<keyword evidence="5" id="KW-1185">Reference proteome</keyword>
<evidence type="ECO:0000313" key="4">
    <source>
        <dbReference type="EMBL" id="SOD12417.1"/>
    </source>
</evidence>
<dbReference type="InterPro" id="IPR029063">
    <property type="entry name" value="SAM-dependent_MTases_sf"/>
</dbReference>
<keyword evidence="2 4" id="KW-0808">Transferase</keyword>
<evidence type="ECO:0000313" key="5">
    <source>
        <dbReference type="Proteomes" id="UP000219281"/>
    </source>
</evidence>
<evidence type="ECO:0000259" key="3">
    <source>
        <dbReference type="Pfam" id="PF10017"/>
    </source>
</evidence>
<dbReference type="Gene3D" id="3.40.50.150">
    <property type="entry name" value="Vaccinia Virus protein VP39"/>
    <property type="match status" value="1"/>
</dbReference>
<dbReference type="GO" id="GO:0008168">
    <property type="term" value="F:methyltransferase activity"/>
    <property type="evidence" value="ECO:0007669"/>
    <property type="project" value="UniProtKB-KW"/>
</dbReference>
<name>A0A285ZS24_9SPHI</name>
<dbReference type="GO" id="GO:0032259">
    <property type="term" value="P:methylation"/>
    <property type="evidence" value="ECO:0007669"/>
    <property type="project" value="UniProtKB-KW"/>
</dbReference>
<dbReference type="PANTHER" id="PTHR43397">
    <property type="entry name" value="ERGOTHIONEINE BIOSYNTHESIS PROTEIN 1"/>
    <property type="match status" value="1"/>
</dbReference>
<dbReference type="PIRSF" id="PIRSF018005">
    <property type="entry name" value="UCP018005"/>
    <property type="match status" value="1"/>
</dbReference>
<protein>
    <submittedName>
        <fullName evidence="4">Dimethylhistidine N-methyltransferase</fullName>
    </submittedName>
</protein>
<dbReference type="Proteomes" id="UP000219281">
    <property type="component" value="Unassembled WGS sequence"/>
</dbReference>
<feature type="domain" description="Histidine-specific methyltransferase SAM-dependent" evidence="3">
    <location>
        <begin position="52"/>
        <end position="357"/>
    </location>
</feature>
<gene>
    <name evidence="4" type="ORF">SAMN06297358_0656</name>
</gene>
<dbReference type="InterPro" id="IPR017804">
    <property type="entry name" value="MeTrfase_EgtD-like"/>
</dbReference>
<dbReference type="Pfam" id="PF10017">
    <property type="entry name" value="Methyltransf_33"/>
    <property type="match status" value="1"/>
</dbReference>
<proteinExistence type="predicted"/>
<keyword evidence="1 4" id="KW-0489">Methyltransferase</keyword>
<dbReference type="PANTHER" id="PTHR43397:SF1">
    <property type="entry name" value="ERGOTHIONEINE BIOSYNTHESIS PROTEIN 1"/>
    <property type="match status" value="1"/>
</dbReference>
<organism evidence="4 5">
    <name type="scientific">Pedobacter xixiisoli</name>
    <dbReference type="NCBI Taxonomy" id="1476464"/>
    <lineage>
        <taxon>Bacteria</taxon>
        <taxon>Pseudomonadati</taxon>
        <taxon>Bacteroidota</taxon>
        <taxon>Sphingobacteriia</taxon>
        <taxon>Sphingobacteriales</taxon>
        <taxon>Sphingobacteriaceae</taxon>
        <taxon>Pedobacter</taxon>
    </lineage>
</organism>
<dbReference type="InterPro" id="IPR051128">
    <property type="entry name" value="EgtD_Methyltrsf_superfamily"/>
</dbReference>
<accession>A0A285ZS24</accession>
<reference evidence="5" key="1">
    <citation type="submission" date="2017-09" db="EMBL/GenBank/DDBJ databases">
        <authorList>
            <person name="Varghese N."/>
            <person name="Submissions S."/>
        </authorList>
    </citation>
    <scope>NUCLEOTIDE SEQUENCE [LARGE SCALE GENOMIC DNA]</scope>
    <source>
        <strain evidence="5">CGMCC 1.12803</strain>
    </source>
</reference>